<keyword evidence="2" id="KW-0560">Oxidoreductase</keyword>
<dbReference type="EMBL" id="JACHIW010000001">
    <property type="protein sequence ID" value="MBB5157180.1"/>
    <property type="molecule type" value="Genomic_DNA"/>
</dbReference>
<dbReference type="InterPro" id="IPR013328">
    <property type="entry name" value="6PGD_dom2"/>
</dbReference>
<dbReference type="InterPro" id="IPR006115">
    <property type="entry name" value="6PGDH_NADP-bd"/>
</dbReference>
<reference evidence="7 8" key="1">
    <citation type="submission" date="2020-08" db="EMBL/GenBank/DDBJ databases">
        <title>Sequencing the genomes of 1000 actinobacteria strains.</title>
        <authorList>
            <person name="Klenk H.-P."/>
        </authorList>
    </citation>
    <scope>NUCLEOTIDE SEQUENCE [LARGE SCALE GENOMIC DNA]</scope>
    <source>
        <strain evidence="7 8">DSM 45584</strain>
    </source>
</reference>
<dbReference type="GO" id="GO:0051287">
    <property type="term" value="F:NAD binding"/>
    <property type="evidence" value="ECO:0007669"/>
    <property type="project" value="InterPro"/>
</dbReference>
<dbReference type="SUPFAM" id="SSF51735">
    <property type="entry name" value="NAD(P)-binding Rossmann-fold domains"/>
    <property type="match status" value="1"/>
</dbReference>
<dbReference type="Pfam" id="PF03446">
    <property type="entry name" value="NAD_binding_2"/>
    <property type="match status" value="1"/>
</dbReference>
<proteinExistence type="inferred from homology"/>
<sequence length="294" mass="29948">MTTVGFLGLGRMGAPMAARLVAAGLDVAVWNRTAGKAEAFAADHGTRIAATPAKAAENADFVISMLADDAVVETVHTGPDGVFAAADEGTVVIGMSTVSPVTTRKLAEAAVARGLRFVDAPVSGSTAAAESGTLTILCAGEQADVAAAEQVLSPLGKKIVHLGSNGAGAAMKLAVNTVVHGLNNAVSEALVLAERAGIDRTAAYGVFLESAIAAPFVAYRQAAFERPAETPVAFLLDLAIKDLRLALELAEDVGAELPQAEKNVAIFREASRAGYGEHDESAVAQFLRAEGGVA</sequence>
<comment type="caution">
    <text evidence="7">The sequence shown here is derived from an EMBL/GenBank/DDBJ whole genome shotgun (WGS) entry which is preliminary data.</text>
</comment>
<dbReference type="GO" id="GO:0050661">
    <property type="term" value="F:NADP binding"/>
    <property type="evidence" value="ECO:0007669"/>
    <property type="project" value="InterPro"/>
</dbReference>
<dbReference type="InterPro" id="IPR015815">
    <property type="entry name" value="HIBADH-related"/>
</dbReference>
<protein>
    <submittedName>
        <fullName evidence="7">3-hydroxyisobutyrate dehydrogenase-like beta-hydroxyacid dehydrogenase</fullName>
    </submittedName>
</protein>
<dbReference type="GO" id="GO:0016491">
    <property type="term" value="F:oxidoreductase activity"/>
    <property type="evidence" value="ECO:0007669"/>
    <property type="project" value="UniProtKB-KW"/>
</dbReference>
<dbReference type="PROSITE" id="PS00895">
    <property type="entry name" value="3_HYDROXYISOBUT_DH"/>
    <property type="match status" value="1"/>
</dbReference>
<evidence type="ECO:0000259" key="5">
    <source>
        <dbReference type="Pfam" id="PF03446"/>
    </source>
</evidence>
<dbReference type="Proteomes" id="UP000584374">
    <property type="component" value="Unassembled WGS sequence"/>
</dbReference>
<evidence type="ECO:0000256" key="2">
    <source>
        <dbReference type="ARBA" id="ARBA00023002"/>
    </source>
</evidence>
<dbReference type="Gene3D" id="1.10.1040.10">
    <property type="entry name" value="N-(1-d-carboxylethyl)-l-norvaline Dehydrogenase, domain 2"/>
    <property type="match status" value="1"/>
</dbReference>
<evidence type="ECO:0000259" key="6">
    <source>
        <dbReference type="Pfam" id="PF14833"/>
    </source>
</evidence>
<accession>A0A840QBK3</accession>
<dbReference type="InterPro" id="IPR029154">
    <property type="entry name" value="HIBADH-like_NADP-bd"/>
</dbReference>
<keyword evidence="3" id="KW-0520">NAD</keyword>
<dbReference type="InterPro" id="IPR051265">
    <property type="entry name" value="HIBADH-related_NP60_sf"/>
</dbReference>
<name>A0A840QBK3_9PSEU</name>
<dbReference type="AlphaFoldDB" id="A0A840QBK3"/>
<dbReference type="Pfam" id="PF14833">
    <property type="entry name" value="NAD_binding_11"/>
    <property type="match status" value="1"/>
</dbReference>
<organism evidence="7 8">
    <name type="scientific">Saccharopolyspora phatthalungensis</name>
    <dbReference type="NCBI Taxonomy" id="664693"/>
    <lineage>
        <taxon>Bacteria</taxon>
        <taxon>Bacillati</taxon>
        <taxon>Actinomycetota</taxon>
        <taxon>Actinomycetes</taxon>
        <taxon>Pseudonocardiales</taxon>
        <taxon>Pseudonocardiaceae</taxon>
        <taxon>Saccharopolyspora</taxon>
    </lineage>
</organism>
<evidence type="ECO:0000256" key="1">
    <source>
        <dbReference type="ARBA" id="ARBA00009080"/>
    </source>
</evidence>
<dbReference type="GO" id="GO:0016054">
    <property type="term" value="P:organic acid catabolic process"/>
    <property type="evidence" value="ECO:0007669"/>
    <property type="project" value="UniProtKB-ARBA"/>
</dbReference>
<evidence type="ECO:0000256" key="4">
    <source>
        <dbReference type="PIRSR" id="PIRSR000103-1"/>
    </source>
</evidence>
<dbReference type="InterPro" id="IPR008927">
    <property type="entry name" value="6-PGluconate_DH-like_C_sf"/>
</dbReference>
<evidence type="ECO:0000313" key="8">
    <source>
        <dbReference type="Proteomes" id="UP000584374"/>
    </source>
</evidence>
<feature type="domain" description="6-phosphogluconate dehydrogenase NADP-binding" evidence="5">
    <location>
        <begin position="3"/>
        <end position="163"/>
    </location>
</feature>
<dbReference type="InterPro" id="IPR036291">
    <property type="entry name" value="NAD(P)-bd_dom_sf"/>
</dbReference>
<dbReference type="SUPFAM" id="SSF48179">
    <property type="entry name" value="6-phosphogluconate dehydrogenase C-terminal domain-like"/>
    <property type="match status" value="1"/>
</dbReference>
<dbReference type="Gene3D" id="3.40.50.720">
    <property type="entry name" value="NAD(P)-binding Rossmann-like Domain"/>
    <property type="match status" value="1"/>
</dbReference>
<dbReference type="InterPro" id="IPR002204">
    <property type="entry name" value="3-OH-isobutyrate_DH-rel_CS"/>
</dbReference>
<feature type="active site" evidence="4">
    <location>
        <position position="172"/>
    </location>
</feature>
<keyword evidence="8" id="KW-1185">Reference proteome</keyword>
<feature type="domain" description="3-hydroxyisobutyrate dehydrogenase-like NAD-binding" evidence="6">
    <location>
        <begin position="166"/>
        <end position="286"/>
    </location>
</feature>
<dbReference type="PIRSF" id="PIRSF000103">
    <property type="entry name" value="HIBADH"/>
    <property type="match status" value="1"/>
</dbReference>
<dbReference type="PANTHER" id="PTHR43580:SF2">
    <property type="entry name" value="CYTOKINE-LIKE NUCLEAR FACTOR N-PAC"/>
    <property type="match status" value="1"/>
</dbReference>
<evidence type="ECO:0000313" key="7">
    <source>
        <dbReference type="EMBL" id="MBB5157180.1"/>
    </source>
</evidence>
<comment type="similarity">
    <text evidence="1">Belongs to the HIBADH-related family.</text>
</comment>
<gene>
    <name evidence="7" type="ORF">BJ970_004714</name>
</gene>
<dbReference type="PANTHER" id="PTHR43580">
    <property type="entry name" value="OXIDOREDUCTASE GLYR1-RELATED"/>
    <property type="match status" value="1"/>
</dbReference>
<evidence type="ECO:0000256" key="3">
    <source>
        <dbReference type="ARBA" id="ARBA00023027"/>
    </source>
</evidence>